<dbReference type="SUPFAM" id="SSF101386">
    <property type="entry name" value="all-alpha NTP pyrophosphatases"/>
    <property type="match status" value="1"/>
</dbReference>
<sequence length="124" mass="14278">MEKFEQLLSIAKRKSKFDQGSRWSDGSSTYLAEIVNEVNEVVEELPKKRLCYLEDELGDILWDYLNILCALEKEAGVNVQSVLNRACNKYEERVSGIESGKLWKDVKEKQKIALENEQRLHDGG</sequence>
<proteinExistence type="predicted"/>
<reference evidence="2 3" key="1">
    <citation type="submission" date="2019-03" db="EMBL/GenBank/DDBJ databases">
        <title>Genomic Encyclopedia of Archaeal and Bacterial Type Strains, Phase II (KMG-II): from individual species to whole genera.</title>
        <authorList>
            <person name="Goeker M."/>
        </authorList>
    </citation>
    <scope>NUCLEOTIDE SEQUENCE [LARGE SCALE GENOMIC DNA]</scope>
    <source>
        <strain evidence="2 3">DSM 15388</strain>
    </source>
</reference>
<name>A0A4V2UJ72_9GAMM</name>
<evidence type="ECO:0000259" key="1">
    <source>
        <dbReference type="Pfam" id="PF03819"/>
    </source>
</evidence>
<dbReference type="Pfam" id="PF03819">
    <property type="entry name" value="MazG"/>
    <property type="match status" value="1"/>
</dbReference>
<comment type="caution">
    <text evidence="2">The sequence shown here is derived from an EMBL/GenBank/DDBJ whole genome shotgun (WGS) entry which is preliminary data.</text>
</comment>
<protein>
    <submittedName>
        <fullName evidence="2">NTP pyrophosphatase (Non-canonical NTP hydrolase)</fullName>
    </submittedName>
</protein>
<keyword evidence="3" id="KW-1185">Reference proteome</keyword>
<feature type="domain" description="NTP pyrophosphohydrolase MazG-like" evidence="1">
    <location>
        <begin position="27"/>
        <end position="93"/>
    </location>
</feature>
<dbReference type="InterPro" id="IPR004518">
    <property type="entry name" value="MazG-like_dom"/>
</dbReference>
<accession>A0A4V2UJ72</accession>
<evidence type="ECO:0000313" key="3">
    <source>
        <dbReference type="Proteomes" id="UP000295793"/>
    </source>
</evidence>
<dbReference type="Proteomes" id="UP000295793">
    <property type="component" value="Unassembled WGS sequence"/>
</dbReference>
<dbReference type="RefSeq" id="WP_132702458.1">
    <property type="nucleotide sequence ID" value="NZ_SLZR01000013.1"/>
</dbReference>
<evidence type="ECO:0000313" key="2">
    <source>
        <dbReference type="EMBL" id="TCS38990.1"/>
    </source>
</evidence>
<dbReference type="Gene3D" id="1.10.287.1080">
    <property type="entry name" value="MazG-like"/>
    <property type="match status" value="1"/>
</dbReference>
<keyword evidence="2" id="KW-0378">Hydrolase</keyword>
<organism evidence="2 3">
    <name type="scientific">Reinekea marinisedimentorum</name>
    <dbReference type="NCBI Taxonomy" id="230495"/>
    <lineage>
        <taxon>Bacteria</taxon>
        <taxon>Pseudomonadati</taxon>
        <taxon>Pseudomonadota</taxon>
        <taxon>Gammaproteobacteria</taxon>
        <taxon>Oceanospirillales</taxon>
        <taxon>Saccharospirillaceae</taxon>
        <taxon>Reinekea</taxon>
    </lineage>
</organism>
<dbReference type="GO" id="GO:0016787">
    <property type="term" value="F:hydrolase activity"/>
    <property type="evidence" value="ECO:0007669"/>
    <property type="project" value="UniProtKB-KW"/>
</dbReference>
<dbReference type="EMBL" id="SLZR01000013">
    <property type="protein sequence ID" value="TCS38990.1"/>
    <property type="molecule type" value="Genomic_DNA"/>
</dbReference>
<dbReference type="AlphaFoldDB" id="A0A4V2UJ72"/>
<dbReference type="OrthoDB" id="6196528at2"/>
<gene>
    <name evidence="2" type="ORF">BCF53_11336</name>
</gene>